<dbReference type="AlphaFoldDB" id="A0A1Q9DXE2"/>
<feature type="compositionally biased region" description="Basic and acidic residues" evidence="1">
    <location>
        <begin position="23"/>
        <end position="32"/>
    </location>
</feature>
<accession>A0A1Q9DXE2</accession>
<proteinExistence type="predicted"/>
<dbReference type="Proteomes" id="UP000186817">
    <property type="component" value="Unassembled WGS sequence"/>
</dbReference>
<dbReference type="EMBL" id="LSRX01000349">
    <property type="protein sequence ID" value="OLP99837.1"/>
    <property type="molecule type" value="Genomic_DNA"/>
</dbReference>
<protein>
    <submittedName>
        <fullName evidence="2">Uncharacterized protein</fullName>
    </submittedName>
</protein>
<keyword evidence="3" id="KW-1185">Reference proteome</keyword>
<name>A0A1Q9DXE2_SYMMI</name>
<feature type="compositionally biased region" description="Acidic residues" evidence="1">
    <location>
        <begin position="226"/>
        <end position="238"/>
    </location>
</feature>
<sequence>MNFTSMSTQSSGKHLQHQTLGLPRRDQGDQSKRLTPLACSPLKLLREWASQSGLRESDDVAIPSSLLDRLEKGHLRYVINQDLAFDEARKRNEQIRHAAEHAFIWMDANETLRKAVNAKHLRSSCMSAPVSTSMSRPLHDEAYPVRASAGCSDEKNEKLPSPACGCATGISSRASFWNMCAVEEVESSKVCQKALKELEKELDCGRPEVEEMSDEPATEGMAEPLEFSDDSDSVDEPPEPPVNQGGLLRLMMYRPSYTGTSVKGSPSPPRTSNE</sequence>
<feature type="compositionally biased region" description="Polar residues" evidence="1">
    <location>
        <begin position="1"/>
        <end position="19"/>
    </location>
</feature>
<feature type="region of interest" description="Disordered" evidence="1">
    <location>
        <begin position="205"/>
        <end position="274"/>
    </location>
</feature>
<comment type="caution">
    <text evidence="2">The sequence shown here is derived from an EMBL/GenBank/DDBJ whole genome shotgun (WGS) entry which is preliminary data.</text>
</comment>
<reference evidence="2 3" key="1">
    <citation type="submission" date="2016-02" db="EMBL/GenBank/DDBJ databases">
        <title>Genome analysis of coral dinoflagellate symbionts highlights evolutionary adaptations to a symbiotic lifestyle.</title>
        <authorList>
            <person name="Aranda M."/>
            <person name="Li Y."/>
            <person name="Liew Y.J."/>
            <person name="Baumgarten S."/>
            <person name="Simakov O."/>
            <person name="Wilson M."/>
            <person name="Piel J."/>
            <person name="Ashoor H."/>
            <person name="Bougouffa S."/>
            <person name="Bajic V.B."/>
            <person name="Ryu T."/>
            <person name="Ravasi T."/>
            <person name="Bayer T."/>
            <person name="Micklem G."/>
            <person name="Kim H."/>
            <person name="Bhak J."/>
            <person name="Lajeunesse T.C."/>
            <person name="Voolstra C.R."/>
        </authorList>
    </citation>
    <scope>NUCLEOTIDE SEQUENCE [LARGE SCALE GENOMIC DNA]</scope>
    <source>
        <strain evidence="2 3">CCMP2467</strain>
    </source>
</reference>
<organism evidence="2 3">
    <name type="scientific">Symbiodinium microadriaticum</name>
    <name type="common">Dinoflagellate</name>
    <name type="synonym">Zooxanthella microadriatica</name>
    <dbReference type="NCBI Taxonomy" id="2951"/>
    <lineage>
        <taxon>Eukaryota</taxon>
        <taxon>Sar</taxon>
        <taxon>Alveolata</taxon>
        <taxon>Dinophyceae</taxon>
        <taxon>Suessiales</taxon>
        <taxon>Symbiodiniaceae</taxon>
        <taxon>Symbiodinium</taxon>
    </lineage>
</organism>
<evidence type="ECO:0000313" key="3">
    <source>
        <dbReference type="Proteomes" id="UP000186817"/>
    </source>
</evidence>
<feature type="compositionally biased region" description="Polar residues" evidence="1">
    <location>
        <begin position="257"/>
        <end position="274"/>
    </location>
</feature>
<evidence type="ECO:0000256" key="1">
    <source>
        <dbReference type="SAM" id="MobiDB-lite"/>
    </source>
</evidence>
<evidence type="ECO:0000313" key="2">
    <source>
        <dbReference type="EMBL" id="OLP99837.1"/>
    </source>
</evidence>
<feature type="region of interest" description="Disordered" evidence="1">
    <location>
        <begin position="1"/>
        <end position="33"/>
    </location>
</feature>
<dbReference type="OrthoDB" id="409273at2759"/>
<gene>
    <name evidence="2" type="ORF">AK812_SmicGene17563</name>
</gene>